<dbReference type="PANTHER" id="PTHR46093:SF18">
    <property type="entry name" value="FIBRONECTIN TYPE-III DOMAIN-CONTAINING PROTEIN"/>
    <property type="match status" value="1"/>
</dbReference>
<dbReference type="Gene3D" id="2.120.10.80">
    <property type="entry name" value="Kelch-type beta propeller"/>
    <property type="match status" value="1"/>
</dbReference>
<dbReference type="SUPFAM" id="SSF117281">
    <property type="entry name" value="Kelch motif"/>
    <property type="match status" value="1"/>
</dbReference>
<dbReference type="OrthoDB" id="10251809at2759"/>
<proteinExistence type="predicted"/>
<keyword evidence="3" id="KW-1133">Transmembrane helix</keyword>
<evidence type="ECO:0000256" key="3">
    <source>
        <dbReference type="SAM" id="Phobius"/>
    </source>
</evidence>
<evidence type="ECO:0000256" key="1">
    <source>
        <dbReference type="ARBA" id="ARBA00022441"/>
    </source>
</evidence>
<organism evidence="4 5">
    <name type="scientific">Phycomyces blakesleeanus (strain ATCC 8743b / DSM 1359 / FGSC 10004 / NBRC 33097 / NRRL 1555)</name>
    <dbReference type="NCBI Taxonomy" id="763407"/>
    <lineage>
        <taxon>Eukaryota</taxon>
        <taxon>Fungi</taxon>
        <taxon>Fungi incertae sedis</taxon>
        <taxon>Mucoromycota</taxon>
        <taxon>Mucoromycotina</taxon>
        <taxon>Mucoromycetes</taxon>
        <taxon>Mucorales</taxon>
        <taxon>Phycomycetaceae</taxon>
        <taxon>Phycomyces</taxon>
    </lineage>
</organism>
<feature type="transmembrane region" description="Helical" evidence="3">
    <location>
        <begin position="458"/>
        <end position="477"/>
    </location>
</feature>
<keyword evidence="3" id="KW-0472">Membrane</keyword>
<dbReference type="AlphaFoldDB" id="A0A167NX29"/>
<gene>
    <name evidence="4" type="ORF">PHYBLDRAFT_165302</name>
</gene>
<dbReference type="Proteomes" id="UP000077315">
    <property type="component" value="Unassembled WGS sequence"/>
</dbReference>
<dbReference type="Pfam" id="PF24681">
    <property type="entry name" value="Kelch_KLHDC2_KLHL20_DRC7"/>
    <property type="match status" value="1"/>
</dbReference>
<keyword evidence="1" id="KW-0880">Kelch repeat</keyword>
<keyword evidence="2" id="KW-0677">Repeat</keyword>
<feature type="transmembrane region" description="Helical" evidence="3">
    <location>
        <begin position="12"/>
        <end position="30"/>
    </location>
</feature>
<dbReference type="GeneID" id="28996102"/>
<dbReference type="RefSeq" id="XP_018294838.1">
    <property type="nucleotide sequence ID" value="XM_018435196.1"/>
</dbReference>
<sequence length="886" mass="99315">MSTSSPSLGTEVYFLEFYFYMASAIMIRFRHQYSCQFSIVTSLFYLCAIKLAFGFYTGPSRGLEDIQFRFDPAIFSYNDKLYAYGGSFGLNSTTNIFTSISISAEGDSKGEIIYETVPQYKPGPICSYSEAVILQDGHTALLVTGSEKANNDKNQTIRTYMYDFKSSDASWKEIFAINNATGPPIRLHFTLTPAPNGKVYIYGGSELYAARHLNDFWSFDPLTLEYKNLTLSNQPYRGDHTATALPNGQIVYIGGIHSNTSGDYSSYLSPNVLEIYDTNTNEWIYINATGEKLAGSSGPGSVLGILGGTMSGVYLNDILLLDTTTWVWSRPNIPGDYPDAMYTFNMGFIGENLLAITHDMLSTFPYSDISVLSIEDQKAAKYKWLSGPEDLPELDTVSNIQSKMTGGVIAGITVGAVLLVIILGFCIWKTSQDVYCVPRSLGRFIWGPRGGEPVWIELFRKLIQCILVFLFLAYAVFSIRQALNSPTTSIIISTKVSSVSIPDMRFCFEGYNIPGDPRTKFDESDGVIMTCGSDTGVSCDQFMTKLDMKVHLPVFGDSVTASDCYLFSPPSWFLLGTTGDGNRNGTKLHIKMFGGIQLTGTIHMTQYPPGMDPNVKVYKINSTDVPLVMSDQDVNEWAVRDMQGKSDSNTFTMYTNNSMNFQYQIKDHQYLTDSGWNQIGFLPLYNHTSEITSAVQANNFDIHKDIRYAENDLIIGFIDLYPVDYLTIVEQEQKIHTILNSLGSVGGIISLMAFVQAWMFGFRPNSPWGVVQRWSCGCIKRSLGRNLRKKFGALDTPVPFVSPVNSRFVDTEKMHGYLLDESEIGLLRDQQDRNFKALQDRQYVMERRMQLMERLLESYYVDTEVFKELDLAIGHHKRNSSSSTIA</sequence>
<dbReference type="VEuPathDB" id="FungiDB:PHYBLDRAFT_165302"/>
<evidence type="ECO:0000256" key="2">
    <source>
        <dbReference type="ARBA" id="ARBA00022737"/>
    </source>
</evidence>
<protein>
    <submittedName>
        <fullName evidence="4">Uncharacterized protein</fullName>
    </submittedName>
</protein>
<feature type="transmembrane region" description="Helical" evidence="3">
    <location>
        <begin position="408"/>
        <end position="428"/>
    </location>
</feature>
<keyword evidence="3" id="KW-0812">Transmembrane</keyword>
<accession>A0A167NX29</accession>
<reference evidence="5" key="1">
    <citation type="submission" date="2015-06" db="EMBL/GenBank/DDBJ databases">
        <title>Expansion of signal transduction pathways in fungi by whole-genome duplication.</title>
        <authorList>
            <consortium name="DOE Joint Genome Institute"/>
            <person name="Corrochano L.M."/>
            <person name="Kuo A."/>
            <person name="Marcet-Houben M."/>
            <person name="Polaino S."/>
            <person name="Salamov A."/>
            <person name="Villalobos J.M."/>
            <person name="Alvarez M.I."/>
            <person name="Avalos J."/>
            <person name="Benito E.P."/>
            <person name="Benoit I."/>
            <person name="Burger G."/>
            <person name="Camino L.P."/>
            <person name="Canovas D."/>
            <person name="Cerda-Olmedo E."/>
            <person name="Cheng J.-F."/>
            <person name="Dominguez A."/>
            <person name="Elias M."/>
            <person name="Eslava A.P."/>
            <person name="Glaser F."/>
            <person name="Grimwood J."/>
            <person name="Gutierrez G."/>
            <person name="Heitman J."/>
            <person name="Henrissat B."/>
            <person name="Iturriaga E.A."/>
            <person name="Lang B.F."/>
            <person name="Lavin J.L."/>
            <person name="Lee S."/>
            <person name="Li W."/>
            <person name="Lindquist E."/>
            <person name="Lopez-Garcia S."/>
            <person name="Luque E.M."/>
            <person name="Marcos A.T."/>
            <person name="Martin J."/>
            <person name="McCluskey K."/>
            <person name="Medina H.R."/>
            <person name="Miralles-Duran A."/>
            <person name="Miyazaki A."/>
            <person name="Munoz-Torres E."/>
            <person name="Oguiza J.A."/>
            <person name="Ohm R."/>
            <person name="Olmedo M."/>
            <person name="Orejas M."/>
            <person name="Ortiz-Castellanos L."/>
            <person name="Pisabarro A.G."/>
            <person name="Rodriguez-Romero J."/>
            <person name="Ruiz-Herrera J."/>
            <person name="Ruiz-Vazquez R."/>
            <person name="Sanz C."/>
            <person name="Schackwitz W."/>
            <person name="Schmutz J."/>
            <person name="Shahriari M."/>
            <person name="Shelest E."/>
            <person name="Silva-Franco F."/>
            <person name="Soanes D."/>
            <person name="Syed K."/>
            <person name="Tagua V.G."/>
            <person name="Talbot N.J."/>
            <person name="Thon M."/>
            <person name="De vries R.P."/>
            <person name="Wiebenga A."/>
            <person name="Yadav J.S."/>
            <person name="Braun E.L."/>
            <person name="Baker S."/>
            <person name="Garre V."/>
            <person name="Horwitz B."/>
            <person name="Torres-Martinez S."/>
            <person name="Idnurm A."/>
            <person name="Herrera-Estrella A."/>
            <person name="Gabaldon T."/>
            <person name="Grigoriev I.V."/>
        </authorList>
    </citation>
    <scope>NUCLEOTIDE SEQUENCE [LARGE SCALE GENOMIC DNA]</scope>
    <source>
        <strain evidence="5">NRRL 1555(-)</strain>
    </source>
</reference>
<dbReference type="STRING" id="763407.A0A167NX29"/>
<dbReference type="PANTHER" id="PTHR46093">
    <property type="entry name" value="ACYL-COA-BINDING DOMAIN-CONTAINING PROTEIN 5"/>
    <property type="match status" value="1"/>
</dbReference>
<name>A0A167NX29_PHYB8</name>
<dbReference type="EMBL" id="KV440975">
    <property type="protein sequence ID" value="OAD76798.1"/>
    <property type="molecule type" value="Genomic_DNA"/>
</dbReference>
<keyword evidence="5" id="KW-1185">Reference proteome</keyword>
<dbReference type="InterPro" id="IPR015915">
    <property type="entry name" value="Kelch-typ_b-propeller"/>
</dbReference>
<evidence type="ECO:0000313" key="4">
    <source>
        <dbReference type="EMBL" id="OAD76798.1"/>
    </source>
</evidence>
<evidence type="ECO:0000313" key="5">
    <source>
        <dbReference type="Proteomes" id="UP000077315"/>
    </source>
</evidence>
<dbReference type="InParanoid" id="A0A167NX29"/>
<feature type="transmembrane region" description="Helical" evidence="3">
    <location>
        <begin position="37"/>
        <end position="56"/>
    </location>
</feature>